<evidence type="ECO:0000256" key="3">
    <source>
        <dbReference type="ARBA" id="ARBA00018116"/>
    </source>
</evidence>
<evidence type="ECO:0000256" key="9">
    <source>
        <dbReference type="ARBA" id="ARBA00025571"/>
    </source>
</evidence>
<dbReference type="InterPro" id="IPR019133">
    <property type="entry name" value="MIC60"/>
</dbReference>
<comment type="caution">
    <text evidence="12">The sequence shown here is derived from an EMBL/GenBank/DDBJ whole genome shotgun (WGS) entry which is preliminary data.</text>
</comment>
<proteinExistence type="inferred from homology"/>
<protein>
    <recommendedName>
        <fullName evidence="3 10">MICOS complex subunit MIC60</fullName>
    </recommendedName>
    <alternativeName>
        <fullName evidence="10">Mitofilin</fullName>
    </alternativeName>
</protein>
<evidence type="ECO:0000256" key="7">
    <source>
        <dbReference type="ARBA" id="ARBA00023128"/>
    </source>
</evidence>
<dbReference type="EMBL" id="JAFCIX010000047">
    <property type="protein sequence ID" value="KAH6600139.1"/>
    <property type="molecule type" value="Genomic_DNA"/>
</dbReference>
<evidence type="ECO:0000256" key="11">
    <source>
        <dbReference type="SAM" id="MobiDB-lite"/>
    </source>
</evidence>
<evidence type="ECO:0000256" key="4">
    <source>
        <dbReference type="ARBA" id="ARBA00022692"/>
    </source>
</evidence>
<evidence type="ECO:0000256" key="1">
    <source>
        <dbReference type="ARBA" id="ARBA00004434"/>
    </source>
</evidence>
<dbReference type="PANTHER" id="PTHR15415">
    <property type="entry name" value="MITOFILIN"/>
    <property type="match status" value="1"/>
</dbReference>
<evidence type="ECO:0000313" key="13">
    <source>
        <dbReference type="Proteomes" id="UP001648503"/>
    </source>
</evidence>
<feature type="region of interest" description="Disordered" evidence="11">
    <location>
        <begin position="231"/>
        <end position="252"/>
    </location>
</feature>
<comment type="similarity">
    <text evidence="2 10">Belongs to the MICOS complex subunit Mic60 family.</text>
</comment>
<dbReference type="Proteomes" id="UP001648503">
    <property type="component" value="Unassembled WGS sequence"/>
</dbReference>
<evidence type="ECO:0000256" key="6">
    <source>
        <dbReference type="ARBA" id="ARBA00022989"/>
    </source>
</evidence>
<sequence length="798" mass="86817">MLARHHRMGSMSRTPHCRLLAVAARSLSSSSNSTSTRSVLRLHSAIPPTRLYSTAHKESSKSSSSFGAIKWLFSIGFVSASVYFGAAWVATKDEQVHQLWISNNVPGGEDALSLTRRIEEKVRQAKIEDIQKAVTDSVDTVTSNAEHAFDLAGRTIHTAIETATSAVDTVTGAVDETIKVATGFVDTASNVADHTINTISRAVDKVSNTASSAMHDAEAVFSSVKSAITGIPSETSSSKTTPTKSTSKATIDSISQPDVKHAVAAAKSVVVSTEKSVKSVAKTVEAVVKTTTEKASDISTQVQALPTVKGSVEKTAEKTVEKIVEKTVEKAAGKTVKGSIKEITEQPVGEKVEKLDEKSSKTPVPVIADTLVEKSEKKLTLSPPADSSEIPVAAKSSVSPDVSSEKMPTDVTLLNPEKLLEIENAIKSLPDHLPALDSFLGVLKNLSHTLDNLVGNSDSTSSEAANLRKARTELDSLTKFVLHLEADEVALVQTALSQQAMIFQHIISNVSESAEKLIAQETTKLESIVASKLAEQHDKLTLAHEEDLGERLMAQMDDFRAALDTDLQRQTESLEKFWSNEVKIRVDQERDGRLARLDQLALKIKHLERISLDAGEGLDRSHRIHLLQSALRALRLAADNPHTTNFSQELNRLKSICDEDEFVNTIIATLPVDISLRYTSASDLVKHLDAIKTPLRRSQLVSDDADALSFALSTFLSYFIVSKHGLVAGNDLESILSRVDYYLVNGRVDDATREMNQLTGWPKRLSHDWLVKARTHLEIQQAIQVLEAHLNLQSLGVL</sequence>
<feature type="compositionally biased region" description="Low complexity" evidence="11">
    <location>
        <begin position="233"/>
        <end position="250"/>
    </location>
</feature>
<reference evidence="12 13" key="1">
    <citation type="submission" date="2021-02" db="EMBL/GenBank/DDBJ databases">
        <title>Variation within the Batrachochytrium salamandrivorans European outbreak.</title>
        <authorList>
            <person name="Kelly M."/>
            <person name="Pasmans F."/>
            <person name="Shea T.P."/>
            <person name="Munoz J.F."/>
            <person name="Carranza S."/>
            <person name="Cuomo C.A."/>
            <person name="Martel A."/>
        </authorList>
    </citation>
    <scope>NUCLEOTIDE SEQUENCE [LARGE SCALE GENOMIC DNA]</scope>
    <source>
        <strain evidence="12 13">AMFP18/2</strain>
    </source>
</reference>
<name>A0ABQ8FP38_9FUNG</name>
<dbReference type="PANTHER" id="PTHR15415:SF7">
    <property type="entry name" value="MICOS COMPLEX SUBUNIT MIC60"/>
    <property type="match status" value="1"/>
</dbReference>
<comment type="subunit">
    <text evidence="10">Component of the mitochondrial contact site and cristae organizing system (MICOS) complex.</text>
</comment>
<keyword evidence="5 10" id="KW-0999">Mitochondrion inner membrane</keyword>
<gene>
    <name evidence="12" type="ORF">BASA50_002531</name>
</gene>
<evidence type="ECO:0000313" key="12">
    <source>
        <dbReference type="EMBL" id="KAH6600139.1"/>
    </source>
</evidence>
<accession>A0ABQ8FP38</accession>
<evidence type="ECO:0000256" key="10">
    <source>
        <dbReference type="RuleBase" id="RU363000"/>
    </source>
</evidence>
<comment type="function">
    <text evidence="9">Component of the MICOS complex, a large protein complex of the mitochondrial inner membrane that plays crucial roles in the maintenance of crista junctions, inner membrane architecture, and formation of contact sites to the outer membrane. Plays a role in keeping cristae membranes connected to the inner boundary membrane. Also promotes protein import via the mitochondrial intermembrane space assembly (MIA) pathway.</text>
</comment>
<keyword evidence="13" id="KW-1185">Reference proteome</keyword>
<organism evidence="12 13">
    <name type="scientific">Batrachochytrium salamandrivorans</name>
    <dbReference type="NCBI Taxonomy" id="1357716"/>
    <lineage>
        <taxon>Eukaryota</taxon>
        <taxon>Fungi</taxon>
        <taxon>Fungi incertae sedis</taxon>
        <taxon>Chytridiomycota</taxon>
        <taxon>Chytridiomycota incertae sedis</taxon>
        <taxon>Chytridiomycetes</taxon>
        <taxon>Rhizophydiales</taxon>
        <taxon>Rhizophydiales incertae sedis</taxon>
        <taxon>Batrachochytrium</taxon>
    </lineage>
</organism>
<keyword evidence="8" id="KW-0472">Membrane</keyword>
<keyword evidence="6" id="KW-1133">Transmembrane helix</keyword>
<evidence type="ECO:0000256" key="5">
    <source>
        <dbReference type="ARBA" id="ARBA00022792"/>
    </source>
</evidence>
<keyword evidence="7 10" id="KW-0496">Mitochondrion</keyword>
<dbReference type="Pfam" id="PF09731">
    <property type="entry name" value="Mitofilin"/>
    <property type="match status" value="1"/>
</dbReference>
<keyword evidence="4 10" id="KW-0812">Transmembrane</keyword>
<feature type="region of interest" description="Disordered" evidence="11">
    <location>
        <begin position="377"/>
        <end position="409"/>
    </location>
</feature>
<evidence type="ECO:0000256" key="2">
    <source>
        <dbReference type="ARBA" id="ARBA00010877"/>
    </source>
</evidence>
<evidence type="ECO:0000256" key="8">
    <source>
        <dbReference type="ARBA" id="ARBA00023136"/>
    </source>
</evidence>
<comment type="subcellular location">
    <subcellularLocation>
        <location evidence="1 10">Mitochondrion inner membrane</location>
        <topology evidence="1 10">Single-pass membrane protein</topology>
    </subcellularLocation>
</comment>